<dbReference type="AlphaFoldDB" id="A0A2N5M031"/>
<sequence>MLATVESVEIIDYAEELAQAIIESDIGEQYFLSLYKMQADKLAQEKIRKFSKIKELYEEVQRFGKYHPNYREVSLNARQLKRDMDLHPTIAAYKLAETELQNLLDEVSVRVGRAVSQHIKVPTGNPFFDSGSSCSGGCGSGGSCGCS</sequence>
<dbReference type="Gene3D" id="1.20.1500.10">
    <property type="entry name" value="YheA/YmcA-like"/>
    <property type="match status" value="1"/>
</dbReference>
<dbReference type="PANTHER" id="PTHR38448:SF2">
    <property type="entry name" value="REGULATORY PROTEIN YLBF"/>
    <property type="match status" value="1"/>
</dbReference>
<proteinExistence type="predicted"/>
<dbReference type="RefSeq" id="WP_101645646.1">
    <property type="nucleotide sequence ID" value="NZ_PGUY01000084.1"/>
</dbReference>
<dbReference type="PANTHER" id="PTHR38448">
    <property type="entry name" value="REGULATORY PROTEIN YLBF-RELATED"/>
    <property type="match status" value="1"/>
</dbReference>
<dbReference type="InterPro" id="IPR052767">
    <property type="entry name" value="Bact_com_dev_regulator"/>
</dbReference>
<organism evidence="1 2">
    <name type="scientific">Peribacillus deserti</name>
    <dbReference type="NCBI Taxonomy" id="673318"/>
    <lineage>
        <taxon>Bacteria</taxon>
        <taxon>Bacillati</taxon>
        <taxon>Bacillota</taxon>
        <taxon>Bacilli</taxon>
        <taxon>Bacillales</taxon>
        <taxon>Bacillaceae</taxon>
        <taxon>Peribacillus</taxon>
    </lineage>
</organism>
<dbReference type="OrthoDB" id="2157513at2"/>
<reference evidence="1 2" key="1">
    <citation type="submission" date="2017-11" db="EMBL/GenBank/DDBJ databases">
        <title>Comparitive Functional Genomics of Dry Heat Resistant strains isolated from the Viking Spacecraft.</title>
        <authorList>
            <person name="Seuylemezian A."/>
            <person name="Cooper K."/>
            <person name="Vaishampayan P."/>
        </authorList>
    </citation>
    <scope>NUCLEOTIDE SEQUENCE [LARGE SCALE GENOMIC DNA]</scope>
    <source>
        <strain evidence="1 2">V1-29</strain>
    </source>
</reference>
<protein>
    <submittedName>
        <fullName evidence="1">Regulator</fullName>
    </submittedName>
</protein>
<comment type="caution">
    <text evidence="1">The sequence shown here is derived from an EMBL/GenBank/DDBJ whole genome shotgun (WGS) entry which is preliminary data.</text>
</comment>
<evidence type="ECO:0000313" key="1">
    <source>
        <dbReference type="EMBL" id="PLT27701.1"/>
    </source>
</evidence>
<evidence type="ECO:0000313" key="2">
    <source>
        <dbReference type="Proteomes" id="UP000234748"/>
    </source>
</evidence>
<dbReference type="EMBL" id="PGUY01000084">
    <property type="protein sequence ID" value="PLT27701.1"/>
    <property type="molecule type" value="Genomic_DNA"/>
</dbReference>
<dbReference type="Proteomes" id="UP000234748">
    <property type="component" value="Unassembled WGS sequence"/>
</dbReference>
<keyword evidence="2" id="KW-1185">Reference proteome</keyword>
<dbReference type="InterPro" id="IPR023378">
    <property type="entry name" value="YheA/YmcA-like_dom_sf"/>
</dbReference>
<dbReference type="SUPFAM" id="SSF158622">
    <property type="entry name" value="YheA/YmcA-like"/>
    <property type="match status" value="1"/>
</dbReference>
<gene>
    <name evidence="1" type="ORF">CUU66_22545</name>
</gene>
<dbReference type="Pfam" id="PF06133">
    <property type="entry name" value="Com_YlbF"/>
    <property type="match status" value="1"/>
</dbReference>
<name>A0A2N5M031_9BACI</name>
<accession>A0A2N5M031</accession>
<dbReference type="InterPro" id="IPR010368">
    <property type="entry name" value="Com_YlbF"/>
</dbReference>